<keyword evidence="3" id="KW-1185">Reference proteome</keyword>
<evidence type="ECO:0000313" key="3">
    <source>
        <dbReference type="Proteomes" id="UP000051913"/>
    </source>
</evidence>
<protein>
    <recommendedName>
        <fullName evidence="1">DUF6876 domain-containing protein</fullName>
    </recommendedName>
</protein>
<evidence type="ECO:0000313" key="2">
    <source>
        <dbReference type="EMBL" id="KRR12384.1"/>
    </source>
</evidence>
<name>A0A0R3M521_9BRAD</name>
<feature type="domain" description="DUF6876" evidence="1">
    <location>
        <begin position="5"/>
        <end position="119"/>
    </location>
</feature>
<dbReference type="AlphaFoldDB" id="A0A0R3M521"/>
<organism evidence="2 3">
    <name type="scientific">Bradyrhizobium valentinum</name>
    <dbReference type="NCBI Taxonomy" id="1518501"/>
    <lineage>
        <taxon>Bacteria</taxon>
        <taxon>Pseudomonadati</taxon>
        <taxon>Pseudomonadota</taxon>
        <taxon>Alphaproteobacteria</taxon>
        <taxon>Hyphomicrobiales</taxon>
        <taxon>Nitrobacteraceae</taxon>
        <taxon>Bradyrhizobium</taxon>
    </lineage>
</organism>
<dbReference type="Proteomes" id="UP000051913">
    <property type="component" value="Unassembled WGS sequence"/>
</dbReference>
<sequence>MTKLTPADLAHFTGTAEWYRHALNRRMLYTDGVQYLAEKGGAYWLLDKIACLQLEPKIGAEEFQVWRLHVMDDRTARLVCDDGNDNGTVIHSEDIDFTDFPLDQITIWVEGNVILLPTER</sequence>
<dbReference type="EMBL" id="LLXX01000029">
    <property type="protein sequence ID" value="KRR12384.1"/>
    <property type="molecule type" value="Genomic_DNA"/>
</dbReference>
<gene>
    <name evidence="2" type="ORF">CP49_08095</name>
</gene>
<proteinExistence type="predicted"/>
<dbReference type="InterPro" id="IPR049241">
    <property type="entry name" value="DUF6876"/>
</dbReference>
<accession>A0A0R3M521</accession>
<comment type="caution">
    <text evidence="2">The sequence shown here is derived from an EMBL/GenBank/DDBJ whole genome shotgun (WGS) entry which is preliminary data.</text>
</comment>
<dbReference type="RefSeq" id="WP_057849160.1">
    <property type="nucleotide sequence ID" value="NZ_LLXX01000029.1"/>
</dbReference>
<evidence type="ECO:0000259" key="1">
    <source>
        <dbReference type="Pfam" id="PF21781"/>
    </source>
</evidence>
<reference evidence="2 3" key="1">
    <citation type="submission" date="2014-03" db="EMBL/GenBank/DDBJ databases">
        <title>Bradyrhizobium valentinum sp. nov., isolated from effective nodules of Lupinus mariae-josephae, a lupine endemic of basic-lime soils in Eastern Spain.</title>
        <authorList>
            <person name="Duran D."/>
            <person name="Rey L."/>
            <person name="Navarro A."/>
            <person name="Busquets A."/>
            <person name="Imperial J."/>
            <person name="Ruiz-Argueso T."/>
        </authorList>
    </citation>
    <scope>NUCLEOTIDE SEQUENCE [LARGE SCALE GENOMIC DNA]</scope>
    <source>
        <strain evidence="2 3">LmjM3</strain>
    </source>
</reference>
<dbReference type="Pfam" id="PF21781">
    <property type="entry name" value="DUF6876"/>
    <property type="match status" value="1"/>
</dbReference>